<dbReference type="InterPro" id="IPR012442">
    <property type="entry name" value="DUF1645_plant"/>
</dbReference>
<evidence type="ECO:0000256" key="1">
    <source>
        <dbReference type="SAM" id="MobiDB-lite"/>
    </source>
</evidence>
<evidence type="ECO:0000313" key="3">
    <source>
        <dbReference type="Proteomes" id="UP000243975"/>
    </source>
</evidence>
<gene>
    <name evidence="2" type="ORF">Ccrd_022849</name>
</gene>
<dbReference type="AlphaFoldDB" id="A0A103XY42"/>
<dbReference type="STRING" id="59895.A0A103XY42"/>
<proteinExistence type="predicted"/>
<dbReference type="Pfam" id="PF07816">
    <property type="entry name" value="DUF1645"/>
    <property type="match status" value="1"/>
</dbReference>
<dbReference type="PANTHER" id="PTHR33095:SF23">
    <property type="entry name" value="DUF1645 FAMILY PROTEIN"/>
    <property type="match status" value="1"/>
</dbReference>
<dbReference type="EMBL" id="LEKV01003641">
    <property type="protein sequence ID" value="KVH98941.1"/>
    <property type="molecule type" value="Genomic_DNA"/>
</dbReference>
<reference evidence="2 3" key="1">
    <citation type="journal article" date="2016" name="Sci. Rep.">
        <title>The genome sequence of the outbreeding globe artichoke constructed de novo incorporating a phase-aware low-pass sequencing strategy of F1 progeny.</title>
        <authorList>
            <person name="Scaglione D."/>
            <person name="Reyes-Chin-Wo S."/>
            <person name="Acquadro A."/>
            <person name="Froenicke L."/>
            <person name="Portis E."/>
            <person name="Beitel C."/>
            <person name="Tirone M."/>
            <person name="Mauro R."/>
            <person name="Lo Monaco A."/>
            <person name="Mauromicale G."/>
            <person name="Faccioli P."/>
            <person name="Cattivelli L."/>
            <person name="Rieseberg L."/>
            <person name="Michelmore R."/>
            <person name="Lanteri S."/>
        </authorList>
    </citation>
    <scope>NUCLEOTIDE SEQUENCE [LARGE SCALE GENOMIC DNA]</scope>
    <source>
        <strain evidence="2">2C</strain>
    </source>
</reference>
<dbReference type="Proteomes" id="UP000243975">
    <property type="component" value="Unassembled WGS sequence"/>
</dbReference>
<keyword evidence="3" id="KW-1185">Reference proteome</keyword>
<accession>A0A103XY42</accession>
<dbReference type="OMA" id="GNTSKRW"/>
<comment type="caution">
    <text evidence="2">The sequence shown here is derived from an EMBL/GenBank/DDBJ whole genome shotgun (WGS) entry which is preliminary data.</text>
</comment>
<feature type="region of interest" description="Disordered" evidence="1">
    <location>
        <begin position="37"/>
        <end position="72"/>
    </location>
</feature>
<dbReference type="Gramene" id="KVH98941">
    <property type="protein sequence ID" value="KVH98941"/>
    <property type="gene ID" value="Ccrd_022849"/>
</dbReference>
<organism evidence="2 3">
    <name type="scientific">Cynara cardunculus var. scolymus</name>
    <name type="common">Globe artichoke</name>
    <name type="synonym">Cynara scolymus</name>
    <dbReference type="NCBI Taxonomy" id="59895"/>
    <lineage>
        <taxon>Eukaryota</taxon>
        <taxon>Viridiplantae</taxon>
        <taxon>Streptophyta</taxon>
        <taxon>Embryophyta</taxon>
        <taxon>Tracheophyta</taxon>
        <taxon>Spermatophyta</taxon>
        <taxon>Magnoliopsida</taxon>
        <taxon>eudicotyledons</taxon>
        <taxon>Gunneridae</taxon>
        <taxon>Pentapetalae</taxon>
        <taxon>asterids</taxon>
        <taxon>campanulids</taxon>
        <taxon>Asterales</taxon>
        <taxon>Asteraceae</taxon>
        <taxon>Carduoideae</taxon>
        <taxon>Cardueae</taxon>
        <taxon>Carduinae</taxon>
        <taxon>Cynara</taxon>
    </lineage>
</organism>
<feature type="compositionally biased region" description="Acidic residues" evidence="1">
    <location>
        <begin position="37"/>
        <end position="47"/>
    </location>
</feature>
<name>A0A103XY42_CYNCS</name>
<protein>
    <submittedName>
        <fullName evidence="2">Uncharacterized protein</fullName>
    </submittedName>
</protein>
<dbReference type="PANTHER" id="PTHR33095">
    <property type="entry name" value="OS07G0619500 PROTEIN"/>
    <property type="match status" value="1"/>
</dbReference>
<evidence type="ECO:0000313" key="2">
    <source>
        <dbReference type="EMBL" id="KVH98941.1"/>
    </source>
</evidence>
<sequence length="324" mass="35772">MQSNSVISVSPSFTAHSSNNLADIAARVVQEFRHENGEDDIYDDFPDDGNQFYVPSDDEKLKENDEDSDEDGEFEFDVVRTQSHSSPVSADEIFSNGEILPRYPLFDRSLLLDDDVPNFYKISDDSNANSKPSPVVRVPLSKLFSEERDSASCSSSETDDLDGITPGTYCIWKPKAESPGRCKKSNSTGNTSKRWTFRNLLHRSNSDNNFAASKDASIVVFSPVTATKKRAEKVKKAEKTSKVAVADGDDDGDMTTTTTVTIENNPANKTNKGGNRHRSYLPYKQDLVGVFTNIYRDAVAGKFTVGGADAWCFVLGPEMALEKK</sequence>